<keyword evidence="4" id="KW-1185">Reference proteome</keyword>
<dbReference type="InterPro" id="IPR050807">
    <property type="entry name" value="TransReg_Diox_bact_type"/>
</dbReference>
<gene>
    <name evidence="3" type="ORF">U27_06381</name>
</gene>
<dbReference type="GO" id="GO:0003700">
    <property type="term" value="F:DNA-binding transcription factor activity"/>
    <property type="evidence" value="ECO:0007669"/>
    <property type="project" value="TreeGrafter"/>
</dbReference>
<dbReference type="SUPFAM" id="SSF47413">
    <property type="entry name" value="lambda repressor-like DNA-binding domains"/>
    <property type="match status" value="1"/>
</dbReference>
<feature type="domain" description="HTH cro/C1-type" evidence="2">
    <location>
        <begin position="35"/>
        <end position="89"/>
    </location>
</feature>
<dbReference type="Proteomes" id="UP000030661">
    <property type="component" value="Unassembled WGS sequence"/>
</dbReference>
<sequence length="98" mass="11315">MSDLQQYINNRKAREPEFAQNFEEGYQAFKIGFLLKQAREEARLTQEEVAKQLNLKTATISRIENHSEEIKLSTLERVASALGKRIDIAVNNSHLARR</sequence>
<dbReference type="PANTHER" id="PTHR46797">
    <property type="entry name" value="HTH-TYPE TRANSCRIPTIONAL REGULATOR"/>
    <property type="match status" value="1"/>
</dbReference>
<evidence type="ECO:0000313" key="4">
    <source>
        <dbReference type="Proteomes" id="UP000030661"/>
    </source>
</evidence>
<reference evidence="3" key="1">
    <citation type="journal article" date="2015" name="PeerJ">
        <title>First genomic representation of candidate bacterial phylum KSB3 points to enhanced environmental sensing as a trigger of wastewater bulking.</title>
        <authorList>
            <person name="Sekiguchi Y."/>
            <person name="Ohashi A."/>
            <person name="Parks D.H."/>
            <person name="Yamauchi T."/>
            <person name="Tyson G.W."/>
            <person name="Hugenholtz P."/>
        </authorList>
    </citation>
    <scope>NUCLEOTIDE SEQUENCE [LARGE SCALE GENOMIC DNA]</scope>
</reference>
<dbReference type="PANTHER" id="PTHR46797:SF1">
    <property type="entry name" value="METHYLPHOSPHONATE SYNTHASE"/>
    <property type="match status" value="1"/>
</dbReference>
<dbReference type="InterPro" id="IPR010982">
    <property type="entry name" value="Lambda_DNA-bd_dom_sf"/>
</dbReference>
<dbReference type="eggNOG" id="COG1396">
    <property type="taxonomic scope" value="Bacteria"/>
</dbReference>
<evidence type="ECO:0000256" key="1">
    <source>
        <dbReference type="ARBA" id="ARBA00023125"/>
    </source>
</evidence>
<name>A0A081C492_VECG1</name>
<dbReference type="GO" id="GO:0003677">
    <property type="term" value="F:DNA binding"/>
    <property type="evidence" value="ECO:0007669"/>
    <property type="project" value="UniProtKB-KW"/>
</dbReference>
<dbReference type="PROSITE" id="PS50943">
    <property type="entry name" value="HTH_CROC1"/>
    <property type="match status" value="1"/>
</dbReference>
<accession>A0A081C492</accession>
<dbReference type="GO" id="GO:0005829">
    <property type="term" value="C:cytosol"/>
    <property type="evidence" value="ECO:0007669"/>
    <property type="project" value="TreeGrafter"/>
</dbReference>
<dbReference type="InterPro" id="IPR001387">
    <property type="entry name" value="Cro/C1-type_HTH"/>
</dbReference>
<dbReference type="SMART" id="SM00530">
    <property type="entry name" value="HTH_XRE"/>
    <property type="match status" value="1"/>
</dbReference>
<dbReference type="EMBL" id="DF820470">
    <property type="protein sequence ID" value="GAK59397.1"/>
    <property type="molecule type" value="Genomic_DNA"/>
</dbReference>
<dbReference type="STRING" id="1499967.U27_06381"/>
<evidence type="ECO:0000313" key="3">
    <source>
        <dbReference type="EMBL" id="GAK59397.1"/>
    </source>
</evidence>
<protein>
    <submittedName>
        <fullName evidence="3">Transcriptional regulator, XRE family</fullName>
    </submittedName>
</protein>
<evidence type="ECO:0000259" key="2">
    <source>
        <dbReference type="PROSITE" id="PS50943"/>
    </source>
</evidence>
<dbReference type="Pfam" id="PF01381">
    <property type="entry name" value="HTH_3"/>
    <property type="match status" value="1"/>
</dbReference>
<dbReference type="CDD" id="cd00093">
    <property type="entry name" value="HTH_XRE"/>
    <property type="match status" value="1"/>
</dbReference>
<organism evidence="3">
    <name type="scientific">Vecturithrix granuli</name>
    <dbReference type="NCBI Taxonomy" id="1499967"/>
    <lineage>
        <taxon>Bacteria</taxon>
        <taxon>Candidatus Moduliflexota</taxon>
        <taxon>Candidatus Vecturitrichia</taxon>
        <taxon>Candidatus Vecturitrichales</taxon>
        <taxon>Candidatus Vecturitrichaceae</taxon>
        <taxon>Candidatus Vecturithrix</taxon>
    </lineage>
</organism>
<keyword evidence="1" id="KW-0238">DNA-binding</keyword>
<proteinExistence type="predicted"/>
<dbReference type="Gene3D" id="1.10.260.40">
    <property type="entry name" value="lambda repressor-like DNA-binding domains"/>
    <property type="match status" value="1"/>
</dbReference>
<dbReference type="AlphaFoldDB" id="A0A081C492"/>
<dbReference type="HOGENOM" id="CLU_066192_18_2_0"/>